<dbReference type="Proteomes" id="UP000287447">
    <property type="component" value="Unassembled WGS sequence"/>
</dbReference>
<dbReference type="SUPFAM" id="SSF69593">
    <property type="entry name" value="Glycerol-3-phosphate (1)-acyltransferase"/>
    <property type="match status" value="1"/>
</dbReference>
<dbReference type="Pfam" id="PF19576">
    <property type="entry name" value="Acyltransf_2"/>
    <property type="match status" value="1"/>
</dbReference>
<dbReference type="EMBL" id="SADE01000002">
    <property type="protein sequence ID" value="RVU36458.1"/>
    <property type="molecule type" value="Genomic_DNA"/>
</dbReference>
<reference evidence="3" key="1">
    <citation type="submission" date="2019-01" db="EMBL/GenBank/DDBJ databases">
        <title>Gri0909 isolated from a small marine red alga.</title>
        <authorList>
            <person name="Kim J."/>
            <person name="Jeong S.E."/>
            <person name="Jeon C.O."/>
        </authorList>
    </citation>
    <scope>NUCLEOTIDE SEQUENCE [LARGE SCALE GENOMIC DNA]</scope>
    <source>
        <strain evidence="3">Gri0909</strain>
    </source>
</reference>
<evidence type="ECO:0000313" key="2">
    <source>
        <dbReference type="EMBL" id="RVU36458.1"/>
    </source>
</evidence>
<keyword evidence="2" id="KW-0808">Transferase</keyword>
<keyword evidence="2" id="KW-0012">Acyltransferase</keyword>
<keyword evidence="3" id="KW-1185">Reference proteome</keyword>
<evidence type="ECO:0000313" key="3">
    <source>
        <dbReference type="Proteomes" id="UP000287447"/>
    </source>
</evidence>
<dbReference type="InterPro" id="IPR045746">
    <property type="entry name" value="ACT14924-like_Acyltransf_dom"/>
</dbReference>
<organism evidence="2 3">
    <name type="scientific">Hwanghaeella grinnelliae</name>
    <dbReference type="NCBI Taxonomy" id="2500179"/>
    <lineage>
        <taxon>Bacteria</taxon>
        <taxon>Pseudomonadati</taxon>
        <taxon>Pseudomonadota</taxon>
        <taxon>Alphaproteobacteria</taxon>
        <taxon>Rhodospirillales</taxon>
        <taxon>Rhodospirillaceae</taxon>
        <taxon>Hwanghaeella</taxon>
    </lineage>
</organism>
<dbReference type="SMART" id="SM00563">
    <property type="entry name" value="PlsC"/>
    <property type="match status" value="1"/>
</dbReference>
<accession>A0A3S3UNZ5</accession>
<name>A0A3S3UNZ5_9PROT</name>
<comment type="caution">
    <text evidence="2">The sequence shown here is derived from an EMBL/GenBank/DDBJ whole genome shotgun (WGS) entry which is preliminary data.</text>
</comment>
<dbReference type="CDD" id="cd07986">
    <property type="entry name" value="LPLAT_ACT14924-like"/>
    <property type="match status" value="1"/>
</dbReference>
<dbReference type="OrthoDB" id="1113830at2"/>
<dbReference type="GO" id="GO:0016746">
    <property type="term" value="F:acyltransferase activity"/>
    <property type="evidence" value="ECO:0007669"/>
    <property type="project" value="UniProtKB-KW"/>
</dbReference>
<evidence type="ECO:0000259" key="1">
    <source>
        <dbReference type="SMART" id="SM00563"/>
    </source>
</evidence>
<dbReference type="RefSeq" id="WP_127765934.1">
    <property type="nucleotide sequence ID" value="NZ_SADE01000002.1"/>
</dbReference>
<protein>
    <submittedName>
        <fullName evidence="2">Glycerol acyltransferase</fullName>
    </submittedName>
</protein>
<proteinExistence type="predicted"/>
<gene>
    <name evidence="2" type="ORF">EOI86_14760</name>
</gene>
<feature type="domain" description="Phospholipid/glycerol acyltransferase" evidence="1">
    <location>
        <begin position="82"/>
        <end position="205"/>
    </location>
</feature>
<dbReference type="InterPro" id="IPR002123">
    <property type="entry name" value="Plipid/glycerol_acylTrfase"/>
</dbReference>
<dbReference type="AlphaFoldDB" id="A0A3S3UNZ5"/>
<sequence length="275" mass="30822">MTDVTEIPTISYATDGDPMLRRALIRVIEKISGQRRLKRLYDEYRLQGGSDRPFWQEAIDRLRVGMNVDARQLDAMPAEGPLIVVSNHPFGVLDGLSACHLVSQRRADIKLMAHATFERAPELRPYLLPIQFEGASSALRSNVAARQAALQHLRDGGVVIIFPAGRVSTADKIFGPATDAPWKLFVSAMVQRSNATILPIYFEGQNSWRFHLASRIGEAWREALLMYELARRIGSDVTVRIGEPVHATDLPNLDDRHQLLADLRRRVYALEGTSS</sequence>